<comment type="subcellular location">
    <subcellularLocation>
        <location evidence="1">Cytoplasm</location>
    </subcellularLocation>
</comment>
<dbReference type="InterPro" id="IPR002048">
    <property type="entry name" value="EF_hand_dom"/>
</dbReference>
<dbReference type="PROSITE" id="PS50222">
    <property type="entry name" value="EF_HAND_2"/>
    <property type="match status" value="2"/>
</dbReference>
<proteinExistence type="predicted"/>
<comment type="caution">
    <text evidence="7">The sequence shown here is derived from an EMBL/GenBank/DDBJ whole genome shotgun (WGS) entry which is preliminary data.</text>
</comment>
<dbReference type="PANTHER" id="PTHR46212">
    <property type="entry name" value="PEFLIN"/>
    <property type="match status" value="1"/>
</dbReference>
<organism evidence="7 8">
    <name type="scientific">Basidiobolus ranarum</name>
    <dbReference type="NCBI Taxonomy" id="34480"/>
    <lineage>
        <taxon>Eukaryota</taxon>
        <taxon>Fungi</taxon>
        <taxon>Fungi incertae sedis</taxon>
        <taxon>Zoopagomycota</taxon>
        <taxon>Entomophthoromycotina</taxon>
        <taxon>Basidiobolomycetes</taxon>
        <taxon>Basidiobolales</taxon>
        <taxon>Basidiobolaceae</taxon>
        <taxon>Basidiobolus</taxon>
    </lineage>
</organism>
<dbReference type="SUPFAM" id="SSF47473">
    <property type="entry name" value="EF-hand"/>
    <property type="match status" value="1"/>
</dbReference>
<evidence type="ECO:0000256" key="5">
    <source>
        <dbReference type="ARBA" id="ARBA00022837"/>
    </source>
</evidence>
<evidence type="ECO:0000256" key="2">
    <source>
        <dbReference type="ARBA" id="ARBA00022490"/>
    </source>
</evidence>
<evidence type="ECO:0000256" key="4">
    <source>
        <dbReference type="ARBA" id="ARBA00022737"/>
    </source>
</evidence>
<evidence type="ECO:0000256" key="1">
    <source>
        <dbReference type="ARBA" id="ARBA00004496"/>
    </source>
</evidence>
<feature type="domain" description="EF-hand" evidence="6">
    <location>
        <begin position="2"/>
        <end position="37"/>
    </location>
</feature>
<keyword evidence="3" id="KW-0479">Metal-binding</keyword>
<evidence type="ECO:0000313" key="8">
    <source>
        <dbReference type="Proteomes" id="UP001479436"/>
    </source>
</evidence>
<dbReference type="Pfam" id="PF13499">
    <property type="entry name" value="EF-hand_7"/>
    <property type="match status" value="2"/>
</dbReference>
<evidence type="ECO:0000259" key="6">
    <source>
        <dbReference type="PROSITE" id="PS50222"/>
    </source>
</evidence>
<dbReference type="InterPro" id="IPR011992">
    <property type="entry name" value="EF-hand-dom_pair"/>
</dbReference>
<dbReference type="EMBL" id="JASJQH010006948">
    <property type="protein sequence ID" value="KAK9722494.1"/>
    <property type="molecule type" value="Genomic_DNA"/>
</dbReference>
<dbReference type="PROSITE" id="PS00018">
    <property type="entry name" value="EF_HAND_1"/>
    <property type="match status" value="2"/>
</dbReference>
<dbReference type="Gene3D" id="1.10.238.10">
    <property type="entry name" value="EF-hand"/>
    <property type="match status" value="1"/>
</dbReference>
<reference evidence="7 8" key="1">
    <citation type="submission" date="2023-04" db="EMBL/GenBank/DDBJ databases">
        <title>Genome of Basidiobolus ranarum AG-B5.</title>
        <authorList>
            <person name="Stajich J.E."/>
            <person name="Carter-House D."/>
            <person name="Gryganskyi A."/>
        </authorList>
    </citation>
    <scope>NUCLEOTIDE SEQUENCE [LARGE SCALE GENOMIC DNA]</scope>
    <source>
        <strain evidence="7 8">AG-B5</strain>
    </source>
</reference>
<accession>A0ABR2W7H2</accession>
<dbReference type="InterPro" id="IPR051426">
    <property type="entry name" value="Peflin/Sorcin_CaBP"/>
</dbReference>
<dbReference type="PANTHER" id="PTHR46212:SF3">
    <property type="entry name" value="GH27120P"/>
    <property type="match status" value="1"/>
</dbReference>
<dbReference type="InterPro" id="IPR018247">
    <property type="entry name" value="EF_Hand_1_Ca_BS"/>
</dbReference>
<keyword evidence="8" id="KW-1185">Reference proteome</keyword>
<gene>
    <name evidence="7" type="ORF">K7432_002646</name>
</gene>
<evidence type="ECO:0000313" key="7">
    <source>
        <dbReference type="EMBL" id="KAK9722494.1"/>
    </source>
</evidence>
<keyword evidence="2" id="KW-0963">Cytoplasm</keyword>
<evidence type="ECO:0000256" key="3">
    <source>
        <dbReference type="ARBA" id="ARBA00022723"/>
    </source>
</evidence>
<keyword evidence="4" id="KW-0677">Repeat</keyword>
<feature type="domain" description="EF-hand" evidence="6">
    <location>
        <begin position="69"/>
        <end position="104"/>
    </location>
</feature>
<keyword evidence="5" id="KW-0106">Calcium</keyword>
<name>A0ABR2W7H2_9FUNG</name>
<dbReference type="CDD" id="cd16180">
    <property type="entry name" value="EFh_PEF_Group_I"/>
    <property type="match status" value="1"/>
</dbReference>
<sequence length="180" mass="20570">MSNQEQVNQYFRQVDTDGSGEISADELQKALLNGDWSRFDISTVKLMIDMFDKDDTGTIGLNEFFGLWQYIGDWQKCFVNFDANRNGSIEVSELQNALRTFGYNISMGSIQSILKKFLKHESKASRGSPQATQVNFENFLKACITIKMITDSFKQFDTDLDGQVSINYEQYIQLITANIH</sequence>
<protein>
    <recommendedName>
        <fullName evidence="6">EF-hand domain-containing protein</fullName>
    </recommendedName>
</protein>
<dbReference type="SMART" id="SM00054">
    <property type="entry name" value="EFh"/>
    <property type="match status" value="4"/>
</dbReference>
<dbReference type="Proteomes" id="UP001479436">
    <property type="component" value="Unassembled WGS sequence"/>
</dbReference>